<dbReference type="InterPro" id="IPR051556">
    <property type="entry name" value="N-term/lysine_N-AcTrnsfr"/>
</dbReference>
<dbReference type="GeneID" id="25726524"/>
<dbReference type="Pfam" id="PF00583">
    <property type="entry name" value="Acetyltransf_1"/>
    <property type="match status" value="1"/>
</dbReference>
<dbReference type="GO" id="GO:0007064">
    <property type="term" value="P:mitotic sister chromatid cohesion"/>
    <property type="evidence" value="ECO:0007669"/>
    <property type="project" value="TreeGrafter"/>
</dbReference>
<dbReference type="KEGG" id="mng:MNEG_0406"/>
<dbReference type="PANTHER" id="PTHR42919:SF20">
    <property type="entry name" value="GCN5-RELATED N-ACETYLTRANSFERASE 10, CHLOROPLASTIC"/>
    <property type="match status" value="1"/>
</dbReference>
<reference evidence="3 4" key="1">
    <citation type="journal article" date="2013" name="BMC Genomics">
        <title>Reconstruction of the lipid metabolism for the microalga Monoraphidium neglectum from its genome sequence reveals characteristics suitable for biofuel production.</title>
        <authorList>
            <person name="Bogen C."/>
            <person name="Al-Dilaimi A."/>
            <person name="Albersmeier A."/>
            <person name="Wichmann J."/>
            <person name="Grundmann M."/>
            <person name="Rupp O."/>
            <person name="Lauersen K.J."/>
            <person name="Blifernez-Klassen O."/>
            <person name="Kalinowski J."/>
            <person name="Goesmann A."/>
            <person name="Mussgnug J.H."/>
            <person name="Kruse O."/>
        </authorList>
    </citation>
    <scope>NUCLEOTIDE SEQUENCE [LARGE SCALE GENOMIC DNA]</scope>
    <source>
        <strain evidence="3 4">SAG 48.87</strain>
    </source>
</reference>
<evidence type="ECO:0000313" key="3">
    <source>
        <dbReference type="EMBL" id="KIZ07544.1"/>
    </source>
</evidence>
<dbReference type="STRING" id="145388.A0A0D2LMK3"/>
<dbReference type="AlphaFoldDB" id="A0A0D2LMK3"/>
<dbReference type="EMBL" id="KK100251">
    <property type="protein sequence ID" value="KIZ07544.1"/>
    <property type="molecule type" value="Genomic_DNA"/>
</dbReference>
<feature type="compositionally biased region" description="Basic and acidic residues" evidence="1">
    <location>
        <begin position="92"/>
        <end position="111"/>
    </location>
</feature>
<feature type="compositionally biased region" description="Low complexity" evidence="1">
    <location>
        <begin position="56"/>
        <end position="79"/>
    </location>
</feature>
<dbReference type="InterPro" id="IPR000182">
    <property type="entry name" value="GNAT_dom"/>
</dbReference>
<dbReference type="Proteomes" id="UP000054498">
    <property type="component" value="Unassembled WGS sequence"/>
</dbReference>
<evidence type="ECO:0000313" key="4">
    <source>
        <dbReference type="Proteomes" id="UP000054498"/>
    </source>
</evidence>
<name>A0A0D2LMK3_9CHLO</name>
<dbReference type="GO" id="GO:0008080">
    <property type="term" value="F:N-acetyltransferase activity"/>
    <property type="evidence" value="ECO:0007669"/>
    <property type="project" value="TreeGrafter"/>
</dbReference>
<feature type="region of interest" description="Disordered" evidence="1">
    <location>
        <begin position="56"/>
        <end position="114"/>
    </location>
</feature>
<evidence type="ECO:0000259" key="2">
    <source>
        <dbReference type="PROSITE" id="PS51186"/>
    </source>
</evidence>
<evidence type="ECO:0000256" key="1">
    <source>
        <dbReference type="SAM" id="MobiDB-lite"/>
    </source>
</evidence>
<dbReference type="PROSITE" id="PS51186">
    <property type="entry name" value="GNAT"/>
    <property type="match status" value="1"/>
</dbReference>
<proteinExistence type="predicted"/>
<keyword evidence="4" id="KW-1185">Reference proteome</keyword>
<dbReference type="SUPFAM" id="SSF55729">
    <property type="entry name" value="Acyl-CoA N-acyltransferases (Nat)"/>
    <property type="match status" value="1"/>
</dbReference>
<dbReference type="GO" id="GO:0031415">
    <property type="term" value="C:NatA complex"/>
    <property type="evidence" value="ECO:0007669"/>
    <property type="project" value="TreeGrafter"/>
</dbReference>
<dbReference type="RefSeq" id="XP_013906563.1">
    <property type="nucleotide sequence ID" value="XM_014051109.1"/>
</dbReference>
<feature type="domain" description="N-acetyltransferase" evidence="2">
    <location>
        <begin position="165"/>
        <end position="248"/>
    </location>
</feature>
<accession>A0A0D2LMK3</accession>
<dbReference type="Gene3D" id="3.40.630.30">
    <property type="match status" value="1"/>
</dbReference>
<dbReference type="PANTHER" id="PTHR42919">
    <property type="entry name" value="N-ALPHA-ACETYLTRANSFERASE"/>
    <property type="match status" value="1"/>
</dbReference>
<protein>
    <recommendedName>
        <fullName evidence="2">N-acetyltransferase domain-containing protein</fullName>
    </recommendedName>
</protein>
<dbReference type="OrthoDB" id="1912023at2759"/>
<dbReference type="InterPro" id="IPR016181">
    <property type="entry name" value="Acyl_CoA_acyltransferase"/>
</dbReference>
<sequence length="251" mass="26314">MQQNLCARCFHDRLPWAPLDSLAFTVFKAEVVDGLKSKAKCVDPETYAMLVVEDASGASSSSESSSESSSSSGSSRISGSGDGVGDGSVSSEIRREGWVQRQVEGDRDVNKDSGAGAGGASVVLGIVELGLQETGENVRELRQAGVLGGDAGRWAAEGDGAGAACVYLSSMAVAPPARRAGAARAMLRAAQWQAALWGQRHIALHVFTDNEPAVRLYSSAGWRPVGRDPGWRKWVGAKIALVCAALYNFEG</sequence>
<organism evidence="3 4">
    <name type="scientific">Monoraphidium neglectum</name>
    <dbReference type="NCBI Taxonomy" id="145388"/>
    <lineage>
        <taxon>Eukaryota</taxon>
        <taxon>Viridiplantae</taxon>
        <taxon>Chlorophyta</taxon>
        <taxon>core chlorophytes</taxon>
        <taxon>Chlorophyceae</taxon>
        <taxon>CS clade</taxon>
        <taxon>Sphaeropleales</taxon>
        <taxon>Selenastraceae</taxon>
        <taxon>Monoraphidium</taxon>
    </lineage>
</organism>
<gene>
    <name evidence="3" type="ORF">MNEG_0406</name>
</gene>